<feature type="compositionally biased region" description="Basic and acidic residues" evidence="1">
    <location>
        <begin position="40"/>
        <end position="60"/>
    </location>
</feature>
<feature type="compositionally biased region" description="Basic and acidic residues" evidence="1">
    <location>
        <begin position="2266"/>
        <end position="2275"/>
    </location>
</feature>
<feature type="compositionally biased region" description="Basic and acidic residues" evidence="1">
    <location>
        <begin position="1498"/>
        <end position="1507"/>
    </location>
</feature>
<feature type="compositionally biased region" description="Basic and acidic residues" evidence="1">
    <location>
        <begin position="1"/>
        <end position="13"/>
    </location>
</feature>
<gene>
    <name evidence="3" type="ORF">WR25_04970</name>
</gene>
<dbReference type="SUPFAM" id="SSF48726">
    <property type="entry name" value="Immunoglobulin"/>
    <property type="match status" value="2"/>
</dbReference>
<feature type="compositionally biased region" description="Low complexity" evidence="1">
    <location>
        <begin position="1509"/>
        <end position="1531"/>
    </location>
</feature>
<feature type="compositionally biased region" description="Basic and acidic residues" evidence="1">
    <location>
        <begin position="1882"/>
        <end position="1892"/>
    </location>
</feature>
<feature type="compositionally biased region" description="Low complexity" evidence="1">
    <location>
        <begin position="862"/>
        <end position="872"/>
    </location>
</feature>
<dbReference type="InterPro" id="IPR013098">
    <property type="entry name" value="Ig_I-set"/>
</dbReference>
<feature type="region of interest" description="Disordered" evidence="1">
    <location>
        <begin position="836"/>
        <end position="878"/>
    </location>
</feature>
<feature type="compositionally biased region" description="Basic and acidic residues" evidence="1">
    <location>
        <begin position="2477"/>
        <end position="2487"/>
    </location>
</feature>
<feature type="compositionally biased region" description="Low complexity" evidence="1">
    <location>
        <begin position="901"/>
        <end position="911"/>
    </location>
</feature>
<feature type="compositionally biased region" description="Basic and acidic residues" evidence="1">
    <location>
        <begin position="1113"/>
        <end position="1123"/>
    </location>
</feature>
<feature type="compositionally biased region" description="Polar residues" evidence="1">
    <location>
        <begin position="1893"/>
        <end position="1902"/>
    </location>
</feature>
<evidence type="ECO:0000313" key="4">
    <source>
        <dbReference type="Proteomes" id="UP000218231"/>
    </source>
</evidence>
<feature type="compositionally biased region" description="Polar residues" evidence="1">
    <location>
        <begin position="1427"/>
        <end position="1448"/>
    </location>
</feature>
<feature type="compositionally biased region" description="Polar residues" evidence="1">
    <location>
        <begin position="1381"/>
        <end position="1398"/>
    </location>
</feature>
<dbReference type="STRING" id="2018661.A0A2A2LDZ3"/>
<feature type="region of interest" description="Disordered" evidence="1">
    <location>
        <begin position="1"/>
        <end position="131"/>
    </location>
</feature>
<dbReference type="InterPro" id="IPR036116">
    <property type="entry name" value="FN3_sf"/>
</dbReference>
<feature type="compositionally biased region" description="Basic and acidic residues" evidence="1">
    <location>
        <begin position="1087"/>
        <end position="1104"/>
    </location>
</feature>
<feature type="compositionally biased region" description="Polar residues" evidence="1">
    <location>
        <begin position="1263"/>
        <end position="1281"/>
    </location>
</feature>
<feature type="compositionally biased region" description="Basic residues" evidence="1">
    <location>
        <begin position="341"/>
        <end position="355"/>
    </location>
</feature>
<feature type="compositionally biased region" description="Basic and acidic residues" evidence="1">
    <location>
        <begin position="1859"/>
        <end position="1872"/>
    </location>
</feature>
<feature type="compositionally biased region" description="Low complexity" evidence="1">
    <location>
        <begin position="961"/>
        <end position="977"/>
    </location>
</feature>
<feature type="compositionally biased region" description="Basic and acidic residues" evidence="1">
    <location>
        <begin position="2369"/>
        <end position="2384"/>
    </location>
</feature>
<organism evidence="3 4">
    <name type="scientific">Diploscapter pachys</name>
    <dbReference type="NCBI Taxonomy" id="2018661"/>
    <lineage>
        <taxon>Eukaryota</taxon>
        <taxon>Metazoa</taxon>
        <taxon>Ecdysozoa</taxon>
        <taxon>Nematoda</taxon>
        <taxon>Chromadorea</taxon>
        <taxon>Rhabditida</taxon>
        <taxon>Rhabditina</taxon>
        <taxon>Rhabditomorpha</taxon>
        <taxon>Rhabditoidea</taxon>
        <taxon>Rhabditidae</taxon>
        <taxon>Diploscapter</taxon>
    </lineage>
</organism>
<feature type="compositionally biased region" description="Polar residues" evidence="1">
    <location>
        <begin position="14"/>
        <end position="24"/>
    </location>
</feature>
<dbReference type="InterPro" id="IPR003961">
    <property type="entry name" value="FN3_dom"/>
</dbReference>
<feature type="region of interest" description="Disordered" evidence="1">
    <location>
        <begin position="328"/>
        <end position="367"/>
    </location>
</feature>
<evidence type="ECO:0000259" key="2">
    <source>
        <dbReference type="PROSITE" id="PS50853"/>
    </source>
</evidence>
<feature type="compositionally biased region" description="Polar residues" evidence="1">
    <location>
        <begin position="1947"/>
        <end position="1956"/>
    </location>
</feature>
<feature type="domain" description="Fibronectin type-III" evidence="2">
    <location>
        <begin position="718"/>
        <end position="810"/>
    </location>
</feature>
<dbReference type="CDD" id="cd00063">
    <property type="entry name" value="FN3"/>
    <property type="match status" value="1"/>
</dbReference>
<dbReference type="OrthoDB" id="6107607at2759"/>
<dbReference type="SMART" id="SM00060">
    <property type="entry name" value="FN3"/>
    <property type="match status" value="1"/>
</dbReference>
<feature type="compositionally biased region" description="Polar residues" evidence="1">
    <location>
        <begin position="2525"/>
        <end position="2534"/>
    </location>
</feature>
<feature type="compositionally biased region" description="Basic and acidic residues" evidence="1">
    <location>
        <begin position="76"/>
        <end position="126"/>
    </location>
</feature>
<dbReference type="Gene3D" id="2.60.40.10">
    <property type="entry name" value="Immunoglobulins"/>
    <property type="match status" value="3"/>
</dbReference>
<feature type="compositionally biased region" description="Basic residues" evidence="1">
    <location>
        <begin position="842"/>
        <end position="851"/>
    </location>
</feature>
<feature type="compositionally biased region" description="Basic and acidic residues" evidence="1">
    <location>
        <begin position="1706"/>
        <end position="1716"/>
    </location>
</feature>
<dbReference type="Pfam" id="PF07679">
    <property type="entry name" value="I-set"/>
    <property type="match status" value="1"/>
</dbReference>
<feature type="compositionally biased region" description="Polar residues" evidence="1">
    <location>
        <begin position="2223"/>
        <end position="2242"/>
    </location>
</feature>
<feature type="compositionally biased region" description="Basic and acidic residues" evidence="1">
    <location>
        <begin position="1957"/>
        <end position="1985"/>
    </location>
</feature>
<feature type="compositionally biased region" description="Basic and acidic residues" evidence="1">
    <location>
        <begin position="2163"/>
        <end position="2186"/>
    </location>
</feature>
<dbReference type="PROSITE" id="PS50853">
    <property type="entry name" value="FN3"/>
    <property type="match status" value="1"/>
</dbReference>
<sequence>MKKVEEKKVEEPKSTTAPASEVPQQPSPADDSSSKKKVLERKPSTDKMKKGEEKKVEEPKPGPSEVAQPSQPSSDDSSKEKVLERKPSSDKMKKGDDKKPDDSKSQPSKPDEKPVEQPQPKPDDKVWCSLFDPRLPLPFHFIVTRKDEKLALGKDKDTKPSQDKVPEQPKDKEEEAKKKDAKDQKSDDKDKPSDQDKPDSKKKLLRKDSKKDISATVGGEFKKEQAISEIKIDIGHMNSYQVSLNVKPSPKKGKKEVKEASGECSLTLNKKPMKGGASVNVNPLERAEYSCHEPYTLVVECNAVFVKQRCDKVHIGFIFEKNASKSFDPNPNASVQSPPPIRKKKLSKRLSKRREKTTEIKVTSPTSETVEMEFLMPEAQKPEIRTEMNVSRKRTASGTSDIFMEIDVVAGEEIAHTDALIDLNFFDFEETEMSIFEGSDDEFETESESEGESLLSVDVEIESVSEEDGINVFPTQWANMEASSTVMVPSSESNISRRVEESKMGDRADAVYEPNTFIEAATLTIGMETHGDQKIIEHPQAVTLQSIDDSVTLICRTERPIKTAVWFRSGMVVSEGEHLHIAIQGNETVLTIDKFSPYFFGAYHVLIDDQLRSVPARVTAPIAPKIQTVIRNPIVHQAGKTFDTKLAYIAYPPPNVKLLHNDNPITLTVHLEQYDDYLSIRIKNLRKEDAGTLTITLQNDHGEDTAILDLKLVDTPLAPRHSRLVRVTDTTATIRWIPPKRIGDGELKNYIIERKTAESSRWRRIAETNETMFTAVELVPNEIYAFRVKAVNSYGEGLPGKTIEVDTLLDEEVAEFEYPFDEEAIKMQDLKEELELNEMQPKKKRKVKSKKSTLTEEEQREQLAAAQASAESVESDLKPVTEISAQEESQAIELTVEQYPESTVSLDTTETSSDDKKESSGKKKKVRKSKSDLEADSSISEPISTEISTEIGIEESKSAFSVEESISITTSSEQGESLPQDGDVKKKKVTKRKPSSDTLSKSEDQPQLPSSDSAKLDVTAPESQVPSEPSQDVVSVDDSKQDSDSGKKKKVTKRKPSSDTLSKSEDQPQLASSGQISTPESQVPSEPSKDISIDDSKQESDEGKKKKVTKRKPSSDKISKDEEQSATVLSSEEPKSEIPPSSDSAVAPGDSTTPVDDSKKKKVTKRKESSDKISKDESSVPAVPAEISSVVPQIEDIGEFTVKISAATKEESESAVPGDVSSVVQKTSDEGEFTAKIPGSEEGDSKKKKLTKRKPSSDKISKGESTTPGETSSVVPTSGEQQDLIAKIPSKSSTDESQKPSSDVQQVPGEASGVIPATSDQQELTAKVPSKPKDSEDDSKKSKKVSKRTPSQDKIPSDLKLEEPKISDQEKISLVPESKQDIPSTDFSGESVEPSTQEAEGKDGKKKKVTTRKPSSDKLTKEGEQPSVPSSEESKSTPSVPESGSTPIPESDTAQEKTPSSVNSDKPGEPKKKKVTTRKPSSEKLVKEGGQPQTPGSDDSKIIEQKSDVSVPSDQAQPSSSQDVSDSTQPDGGKKKKATVRKPSSDKISKDESQVQPPSEPVVSKEASGIVPAVGDESEFTTKISLKDGTQSEVVEGVPSETSGTISKSGDEGDFTAKLPESKPSDDEKKGKVKKRTASKDKLGRQDSTPSEASGVVPVSQEQTELTAKIPSKKIEDSQSSVPGEVNTTIPSSGEQQELTAKIPSKKLDDSSKQESVEGVSSSGDVAQTPSDDGSKKKKKVSSRKSTQEQISIDESSKPVEDGSSSQDLGDKKSTSDLKKKPSAEEKPQQPSGLSELEERKKKMDEKRAQEAEAKRLEEENRKKQMEEDRLKKEEQRKLDEAQRLKDEEAKKLASKSAPSEEVKPPSDDSDKGKKKVTTRKPSQEKLKKDQSLPESDTSKPQPESAPSEEVKPPSDDSEKSKKKITSRKPSQEKLKKDESLPESILGKSQQETVPSDDQKPKDSDGKKSASDLKKKPSEDEKSKQDSGLSELEERKRKMDEKRAQEAEAKKLEEENRKKQMEEDRLKKEEQRKLDEEQRLKDEEAKKWASDQKKKALDEEKSKKDSGLSELEERKKKMDEKRAQEAEAKRLEEENRKKQMEEDRLKKAEQRKLAETQRLKDEEDKKRALEDEKLRKEACYNFPFDLCRMVAITIVPLINHKSAEQKKLAEESSKPEESKAPADDSKKKKMTTRKPSSEKITKDEDQLQGPSSEEDKLAPSLPESASVSDSDKSQQPISQDTSITKRKPSSEKITKDEDQPQIANSDEPKLIEPKSDATAPSDQSLQPSSQDTTPSNLAQPEDSKKKKVTTRKPSSDKLVKEAEQPPVPSSDDTKSDTSVPSDQSLQQPTPDSESVPPDSGKKKITKRKPSSERISKDGDQEKAEISPSDSGLKQEPIAAVPGQTSGIVPAVGDESEYTLKISLKDGVQSDSVEGIPADISTTVMKSGDEGEFTAKVPLSKQQDEEESKKKKITKRTGSKDRMKREDSTPSEASGVVPVSQEQAELSAKIPLKKSDDGQPAVPGEASTTIPSSGEQPELTAKIPSKKLGAN</sequence>
<feature type="compositionally biased region" description="Basic and acidic residues" evidence="1">
    <location>
        <begin position="2313"/>
        <end position="2323"/>
    </location>
</feature>
<dbReference type="Pfam" id="PF00041">
    <property type="entry name" value="fn3"/>
    <property type="match status" value="1"/>
</dbReference>
<dbReference type="SUPFAM" id="SSF49265">
    <property type="entry name" value="Fibronectin type III"/>
    <property type="match status" value="1"/>
</dbReference>
<feature type="compositionally biased region" description="Basic and acidic residues" evidence="1">
    <location>
        <begin position="1797"/>
        <end position="1852"/>
    </location>
</feature>
<feature type="compositionally biased region" description="Basic and acidic residues" evidence="1">
    <location>
        <begin position="1769"/>
        <end position="1788"/>
    </location>
</feature>
<evidence type="ECO:0000256" key="1">
    <source>
        <dbReference type="SAM" id="MobiDB-lite"/>
    </source>
</evidence>
<proteinExistence type="predicted"/>
<feature type="compositionally biased region" description="Low complexity" evidence="1">
    <location>
        <begin position="2280"/>
        <end position="2295"/>
    </location>
</feature>
<keyword evidence="4" id="KW-1185">Reference proteome</keyword>
<feature type="compositionally biased region" description="Low complexity" evidence="1">
    <location>
        <begin position="1138"/>
        <end position="1155"/>
    </location>
</feature>
<feature type="compositionally biased region" description="Basic and acidic residues" evidence="1">
    <location>
        <begin position="2195"/>
        <end position="2205"/>
    </location>
</feature>
<feature type="region of interest" description="Disordered" evidence="1">
    <location>
        <begin position="2424"/>
        <end position="2550"/>
    </location>
</feature>
<feature type="region of interest" description="Disordered" evidence="1">
    <location>
        <begin position="1208"/>
        <end position="2132"/>
    </location>
</feature>
<feature type="compositionally biased region" description="Basic and acidic residues" evidence="1">
    <location>
        <begin position="1620"/>
        <end position="1630"/>
    </location>
</feature>
<evidence type="ECO:0000313" key="3">
    <source>
        <dbReference type="EMBL" id="PAV84325.1"/>
    </source>
</evidence>
<dbReference type="InterPro" id="IPR036179">
    <property type="entry name" value="Ig-like_dom_sf"/>
</dbReference>
<comment type="caution">
    <text evidence="3">The sequence shown here is derived from an EMBL/GenBank/DDBJ whole genome shotgun (WGS) entry which is preliminary data.</text>
</comment>
<feature type="region of interest" description="Disordered" evidence="1">
    <location>
        <begin position="145"/>
        <end position="209"/>
    </location>
</feature>
<feature type="compositionally biased region" description="Polar residues" evidence="1">
    <location>
        <begin position="1581"/>
        <end position="1593"/>
    </location>
</feature>
<feature type="compositionally biased region" description="Basic and acidic residues" evidence="1">
    <location>
        <begin position="1930"/>
        <end position="1940"/>
    </location>
</feature>
<feature type="compositionally biased region" description="Polar residues" evidence="1">
    <location>
        <begin position="1067"/>
        <end position="1085"/>
    </location>
</feature>
<feature type="region of interest" description="Disordered" evidence="1">
    <location>
        <begin position="894"/>
        <end position="1191"/>
    </location>
</feature>
<dbReference type="InterPro" id="IPR013783">
    <property type="entry name" value="Ig-like_fold"/>
</dbReference>
<feature type="compositionally biased region" description="Polar residues" evidence="1">
    <location>
        <begin position="2336"/>
        <end position="2352"/>
    </location>
</feature>
<feature type="compositionally biased region" description="Basic and acidic residues" evidence="1">
    <location>
        <begin position="1166"/>
        <end position="1178"/>
    </location>
</feature>
<feature type="region of interest" description="Disordered" evidence="1">
    <location>
        <begin position="2163"/>
        <end position="2411"/>
    </location>
</feature>
<feature type="compositionally biased region" description="Low complexity" evidence="1">
    <location>
        <begin position="1023"/>
        <end position="1036"/>
    </location>
</feature>
<protein>
    <recommendedName>
        <fullName evidence="2">Fibronectin type-III domain-containing protein</fullName>
    </recommendedName>
</protein>
<feature type="compositionally biased region" description="Basic and acidic residues" evidence="1">
    <location>
        <begin position="1355"/>
        <end position="1371"/>
    </location>
</feature>
<feature type="compositionally biased region" description="Basic and acidic residues" evidence="1">
    <location>
        <begin position="1331"/>
        <end position="1340"/>
    </location>
</feature>
<dbReference type="Proteomes" id="UP000218231">
    <property type="component" value="Unassembled WGS sequence"/>
</dbReference>
<feature type="compositionally biased region" description="Low complexity" evidence="1">
    <location>
        <begin position="63"/>
        <end position="75"/>
    </location>
</feature>
<dbReference type="EMBL" id="LIAE01006872">
    <property type="protein sequence ID" value="PAV84325.1"/>
    <property type="molecule type" value="Genomic_DNA"/>
</dbReference>
<name>A0A2A2LDZ3_9BILA</name>
<feature type="compositionally biased region" description="Polar residues" evidence="1">
    <location>
        <begin position="1678"/>
        <end position="1699"/>
    </location>
</feature>
<feature type="compositionally biased region" description="Basic and acidic residues" evidence="1">
    <location>
        <begin position="1992"/>
        <end position="2132"/>
    </location>
</feature>
<feature type="compositionally biased region" description="Low complexity" evidence="1">
    <location>
        <begin position="937"/>
        <end position="951"/>
    </location>
</feature>
<feature type="compositionally biased region" description="Basic and acidic residues" evidence="1">
    <location>
        <begin position="1909"/>
        <end position="1920"/>
    </location>
</feature>
<feature type="compositionally biased region" description="Basic and acidic residues" evidence="1">
    <location>
        <begin position="2248"/>
        <end position="2258"/>
    </location>
</feature>
<feature type="compositionally biased region" description="Basic and acidic residues" evidence="1">
    <location>
        <begin position="1543"/>
        <end position="1553"/>
    </location>
</feature>
<reference evidence="3 4" key="1">
    <citation type="journal article" date="2017" name="Curr. Biol.">
        <title>Genome architecture and evolution of a unichromosomal asexual nematode.</title>
        <authorList>
            <person name="Fradin H."/>
            <person name="Zegar C."/>
            <person name="Gutwein M."/>
            <person name="Lucas J."/>
            <person name="Kovtun M."/>
            <person name="Corcoran D."/>
            <person name="Baugh L.R."/>
            <person name="Kiontke K."/>
            <person name="Gunsalus K."/>
            <person name="Fitch D.H."/>
            <person name="Piano F."/>
        </authorList>
    </citation>
    <scope>NUCLEOTIDE SEQUENCE [LARGE SCALE GENOMIC DNA]</scope>
    <source>
        <strain evidence="3">PF1309</strain>
    </source>
</reference>
<feature type="compositionally biased region" description="Basic and acidic residues" evidence="1">
    <location>
        <begin position="1414"/>
        <end position="1424"/>
    </location>
</feature>
<feature type="compositionally biased region" description="Basic and acidic residues" evidence="1">
    <location>
        <begin position="1037"/>
        <end position="1046"/>
    </location>
</feature>
<accession>A0A2A2LDZ3</accession>